<sequence>MCGSPARLPPARTGCPRRTRGSPCQAALQAPSLHTRDLRCHGTLRRLPHCPPQSDTPCSGRRQPKGGTEPRELCSTPPPRRWGTFCREKPGTDPLRRRRHACPKSPAGARLPEPGRECASADGAPAEGLMRRGRRALGVAEAPQRKAGLRAGETEWVPAPGQQLSGATLESTACGWAGCVLGLPTPAPPVGAGPLRPHCGPGPRGSAPWWGRGEVHLSSG</sequence>
<proteinExistence type="predicted"/>
<keyword evidence="2" id="KW-1185">Reference proteome</keyword>
<feature type="region of interest" description="Disordered" evidence="1">
    <location>
        <begin position="1"/>
        <end position="28"/>
    </location>
</feature>
<gene>
    <name evidence="3" type="primary">LOC110348496</name>
</gene>
<reference evidence="3" key="1">
    <citation type="submission" date="2025-08" db="UniProtKB">
        <authorList>
            <consortium name="RefSeq"/>
        </authorList>
    </citation>
    <scope>IDENTIFICATION</scope>
</reference>
<dbReference type="AlphaFoldDB" id="A0AAX6SNZ4"/>
<accession>A0AAX6SNZ4</accession>
<dbReference type="GeneID" id="110348496"/>
<evidence type="ECO:0000313" key="3">
    <source>
        <dbReference type="RefSeq" id="XP_021111357.1"/>
    </source>
</evidence>
<name>A0AAX6SNZ4_HETGA</name>
<dbReference type="RefSeq" id="XP_021111357.1">
    <property type="nucleotide sequence ID" value="XM_021255698.1"/>
</dbReference>
<organism evidence="2 3">
    <name type="scientific">Heterocephalus glaber</name>
    <name type="common">Naked mole rat</name>
    <dbReference type="NCBI Taxonomy" id="10181"/>
    <lineage>
        <taxon>Eukaryota</taxon>
        <taxon>Metazoa</taxon>
        <taxon>Chordata</taxon>
        <taxon>Craniata</taxon>
        <taxon>Vertebrata</taxon>
        <taxon>Euteleostomi</taxon>
        <taxon>Mammalia</taxon>
        <taxon>Eutheria</taxon>
        <taxon>Euarchontoglires</taxon>
        <taxon>Glires</taxon>
        <taxon>Rodentia</taxon>
        <taxon>Hystricomorpha</taxon>
        <taxon>Bathyergidae</taxon>
        <taxon>Heterocephalus</taxon>
    </lineage>
</organism>
<dbReference type="Proteomes" id="UP000694906">
    <property type="component" value="Unplaced"/>
</dbReference>
<feature type="compositionally biased region" description="Basic and acidic residues" evidence="1">
    <location>
        <begin position="86"/>
        <end position="95"/>
    </location>
</feature>
<protein>
    <submittedName>
        <fullName evidence="3">Uncharacterized protein LOC110348496</fullName>
    </submittedName>
</protein>
<evidence type="ECO:0000256" key="1">
    <source>
        <dbReference type="SAM" id="MobiDB-lite"/>
    </source>
</evidence>
<feature type="region of interest" description="Disordered" evidence="1">
    <location>
        <begin position="45"/>
        <end position="123"/>
    </location>
</feature>
<evidence type="ECO:0000313" key="2">
    <source>
        <dbReference type="Proteomes" id="UP000694906"/>
    </source>
</evidence>